<dbReference type="GO" id="GO:0000160">
    <property type="term" value="P:phosphorelay signal transduction system"/>
    <property type="evidence" value="ECO:0007669"/>
    <property type="project" value="InterPro"/>
</dbReference>
<protein>
    <submittedName>
        <fullName evidence="4">Response regulator</fullName>
    </submittedName>
</protein>
<organism evidence="4 5">
    <name type="scientific">Paenibacillus kyungheensis</name>
    <dbReference type="NCBI Taxonomy" id="1452732"/>
    <lineage>
        <taxon>Bacteria</taxon>
        <taxon>Bacillati</taxon>
        <taxon>Bacillota</taxon>
        <taxon>Bacilli</taxon>
        <taxon>Bacillales</taxon>
        <taxon>Paenibacillaceae</taxon>
        <taxon>Paenibacillus</taxon>
    </lineage>
</organism>
<name>A0AAX3M230_9BACL</name>
<dbReference type="PANTHER" id="PTHR44591">
    <property type="entry name" value="STRESS RESPONSE REGULATOR PROTEIN 1"/>
    <property type="match status" value="1"/>
</dbReference>
<dbReference type="InterPro" id="IPR001789">
    <property type="entry name" value="Sig_transdc_resp-reg_receiver"/>
</dbReference>
<keyword evidence="5" id="KW-1185">Reference proteome</keyword>
<feature type="domain" description="Response regulatory" evidence="3">
    <location>
        <begin position="3"/>
        <end position="120"/>
    </location>
</feature>
<evidence type="ECO:0000256" key="2">
    <source>
        <dbReference type="PROSITE-ProRule" id="PRU00169"/>
    </source>
</evidence>
<evidence type="ECO:0000313" key="5">
    <source>
        <dbReference type="Proteomes" id="UP001220509"/>
    </source>
</evidence>
<keyword evidence="1 2" id="KW-0597">Phosphoprotein</keyword>
<evidence type="ECO:0000313" key="4">
    <source>
        <dbReference type="EMBL" id="WCT56300.1"/>
    </source>
</evidence>
<evidence type="ECO:0000259" key="3">
    <source>
        <dbReference type="PROSITE" id="PS50110"/>
    </source>
</evidence>
<accession>A0AAX3M230</accession>
<dbReference type="SUPFAM" id="SSF52172">
    <property type="entry name" value="CheY-like"/>
    <property type="match status" value="1"/>
</dbReference>
<dbReference type="SMART" id="SM00448">
    <property type="entry name" value="REC"/>
    <property type="match status" value="1"/>
</dbReference>
<dbReference type="KEGG" id="pka:PQ456_01855"/>
<dbReference type="Pfam" id="PF00072">
    <property type="entry name" value="Response_reg"/>
    <property type="match status" value="1"/>
</dbReference>
<proteinExistence type="predicted"/>
<dbReference type="InterPro" id="IPR050595">
    <property type="entry name" value="Bact_response_regulator"/>
</dbReference>
<feature type="modified residue" description="4-aspartylphosphate" evidence="2">
    <location>
        <position position="53"/>
    </location>
</feature>
<dbReference type="EMBL" id="CP117416">
    <property type="protein sequence ID" value="WCT56300.1"/>
    <property type="molecule type" value="Genomic_DNA"/>
</dbReference>
<dbReference type="CDD" id="cd00156">
    <property type="entry name" value="REC"/>
    <property type="match status" value="1"/>
</dbReference>
<gene>
    <name evidence="4" type="ORF">PQ456_01855</name>
</gene>
<evidence type="ECO:0000256" key="1">
    <source>
        <dbReference type="ARBA" id="ARBA00022553"/>
    </source>
</evidence>
<reference evidence="4 5" key="1">
    <citation type="submission" date="2023-02" db="EMBL/GenBank/DDBJ databases">
        <title>Genome sequence of Paenibacillus kyungheensis KACC 18744.</title>
        <authorList>
            <person name="Kim S."/>
            <person name="Heo J."/>
            <person name="Kwon S.-W."/>
        </authorList>
    </citation>
    <scope>NUCLEOTIDE SEQUENCE [LARGE SCALE GENOMIC DNA]</scope>
    <source>
        <strain evidence="4 5">KACC 18744</strain>
    </source>
</reference>
<dbReference type="InterPro" id="IPR011006">
    <property type="entry name" value="CheY-like_superfamily"/>
</dbReference>
<dbReference type="AlphaFoldDB" id="A0AAX3M230"/>
<sequence length="127" mass="14181">MKKIVIIDDSAPFTLLIKQLLETEDVIVESYEDAADFLKIPSRITGYDLIILDIHLPDVDGLHVLESLKNKPATKDIPVLLLSGDSRSEMVIRGMRMGAIDFMTKPIDPAQLIERVLDHLDRGIEGS</sequence>
<dbReference type="Proteomes" id="UP001220509">
    <property type="component" value="Chromosome"/>
</dbReference>
<dbReference type="RefSeq" id="WP_204826426.1">
    <property type="nucleotide sequence ID" value="NZ_CP117416.1"/>
</dbReference>
<dbReference type="PANTHER" id="PTHR44591:SF3">
    <property type="entry name" value="RESPONSE REGULATORY DOMAIN-CONTAINING PROTEIN"/>
    <property type="match status" value="1"/>
</dbReference>
<dbReference type="Gene3D" id="3.40.50.2300">
    <property type="match status" value="1"/>
</dbReference>
<dbReference type="PROSITE" id="PS50110">
    <property type="entry name" value="RESPONSE_REGULATORY"/>
    <property type="match status" value="1"/>
</dbReference>